<protein>
    <submittedName>
        <fullName evidence="2">Uncharacterized protein</fullName>
    </submittedName>
</protein>
<dbReference type="EMBL" id="JAGKQM010000002">
    <property type="protein sequence ID" value="KAH0937364.1"/>
    <property type="molecule type" value="Genomic_DNA"/>
</dbReference>
<proteinExistence type="predicted"/>
<evidence type="ECO:0000313" key="2">
    <source>
        <dbReference type="EMBL" id="KAH0937364.1"/>
    </source>
</evidence>
<keyword evidence="1" id="KW-0472">Membrane</keyword>
<gene>
    <name evidence="2" type="ORF">HID58_004825</name>
</gene>
<keyword evidence="1" id="KW-1133">Transmembrane helix</keyword>
<comment type="caution">
    <text evidence="2">The sequence shown here is derived from an EMBL/GenBank/DDBJ whole genome shotgun (WGS) entry which is preliminary data.</text>
</comment>
<keyword evidence="3" id="KW-1185">Reference proteome</keyword>
<name>A0ABQ8E6X0_BRANA</name>
<dbReference type="Proteomes" id="UP000824890">
    <property type="component" value="Unassembled WGS sequence"/>
</dbReference>
<feature type="transmembrane region" description="Helical" evidence="1">
    <location>
        <begin position="65"/>
        <end position="91"/>
    </location>
</feature>
<keyword evidence="1" id="KW-0812">Transmembrane</keyword>
<sequence>MHYYVIVYGLSIIKKLREKKASDRRVVARSAPPPVTTSWVEFVVDSSDPSLCRSWPVLLVLRIRWAWLLVADLILVWLHYLAFLSLVRLICFRRLIESEGSPLPVCEACVTWFLRCILVVLGGSGFMVVWPGAFPFNNFHRLSII</sequence>
<reference evidence="2 3" key="1">
    <citation type="submission" date="2021-05" db="EMBL/GenBank/DDBJ databases">
        <title>Genome Assembly of Synthetic Allotetraploid Brassica napus Reveals Homoeologous Exchanges between Subgenomes.</title>
        <authorList>
            <person name="Davis J.T."/>
        </authorList>
    </citation>
    <scope>NUCLEOTIDE SEQUENCE [LARGE SCALE GENOMIC DNA]</scope>
    <source>
        <strain evidence="3">cv. Da-Ae</strain>
        <tissue evidence="2">Seedling</tissue>
    </source>
</reference>
<evidence type="ECO:0000256" key="1">
    <source>
        <dbReference type="SAM" id="Phobius"/>
    </source>
</evidence>
<evidence type="ECO:0000313" key="3">
    <source>
        <dbReference type="Proteomes" id="UP000824890"/>
    </source>
</evidence>
<organism evidence="2 3">
    <name type="scientific">Brassica napus</name>
    <name type="common">Rape</name>
    <dbReference type="NCBI Taxonomy" id="3708"/>
    <lineage>
        <taxon>Eukaryota</taxon>
        <taxon>Viridiplantae</taxon>
        <taxon>Streptophyta</taxon>
        <taxon>Embryophyta</taxon>
        <taxon>Tracheophyta</taxon>
        <taxon>Spermatophyta</taxon>
        <taxon>Magnoliopsida</taxon>
        <taxon>eudicotyledons</taxon>
        <taxon>Gunneridae</taxon>
        <taxon>Pentapetalae</taxon>
        <taxon>rosids</taxon>
        <taxon>malvids</taxon>
        <taxon>Brassicales</taxon>
        <taxon>Brassicaceae</taxon>
        <taxon>Brassiceae</taxon>
        <taxon>Brassica</taxon>
    </lineage>
</organism>
<feature type="transmembrane region" description="Helical" evidence="1">
    <location>
        <begin position="112"/>
        <end position="133"/>
    </location>
</feature>
<accession>A0ABQ8E6X0</accession>